<gene>
    <name evidence="2" type="ORF">Dsin_020900</name>
</gene>
<feature type="region of interest" description="Disordered" evidence="1">
    <location>
        <begin position="1"/>
        <end position="33"/>
    </location>
</feature>
<keyword evidence="3" id="KW-1185">Reference proteome</keyword>
<evidence type="ECO:0000256" key="1">
    <source>
        <dbReference type="SAM" id="MobiDB-lite"/>
    </source>
</evidence>
<sequence length="101" mass="11261">MALTQTQLDEAMNPAQFDSQVSVKDNTSSVGDPHLSCQRTSHFLPLQAQSALCLPGRKFNLVQLHLQQYSLLAHVLFHTGWSAKSMSARDTNPSQYICSRE</sequence>
<organism evidence="2 3">
    <name type="scientific">Dipteronia sinensis</name>
    <dbReference type="NCBI Taxonomy" id="43782"/>
    <lineage>
        <taxon>Eukaryota</taxon>
        <taxon>Viridiplantae</taxon>
        <taxon>Streptophyta</taxon>
        <taxon>Embryophyta</taxon>
        <taxon>Tracheophyta</taxon>
        <taxon>Spermatophyta</taxon>
        <taxon>Magnoliopsida</taxon>
        <taxon>eudicotyledons</taxon>
        <taxon>Gunneridae</taxon>
        <taxon>Pentapetalae</taxon>
        <taxon>rosids</taxon>
        <taxon>malvids</taxon>
        <taxon>Sapindales</taxon>
        <taxon>Sapindaceae</taxon>
        <taxon>Hippocastanoideae</taxon>
        <taxon>Acereae</taxon>
        <taxon>Dipteronia</taxon>
    </lineage>
</organism>
<evidence type="ECO:0000313" key="3">
    <source>
        <dbReference type="Proteomes" id="UP001281410"/>
    </source>
</evidence>
<dbReference type="Proteomes" id="UP001281410">
    <property type="component" value="Unassembled WGS sequence"/>
</dbReference>
<feature type="compositionally biased region" description="Polar residues" evidence="1">
    <location>
        <begin position="16"/>
        <end position="30"/>
    </location>
</feature>
<dbReference type="AlphaFoldDB" id="A0AAE0AAW1"/>
<comment type="caution">
    <text evidence="2">The sequence shown here is derived from an EMBL/GenBank/DDBJ whole genome shotgun (WGS) entry which is preliminary data.</text>
</comment>
<reference evidence="2" key="1">
    <citation type="journal article" date="2023" name="Plant J.">
        <title>Genome sequences and population genomics provide insights into the demographic history, inbreeding, and mutation load of two 'living fossil' tree species of Dipteronia.</title>
        <authorList>
            <person name="Feng Y."/>
            <person name="Comes H.P."/>
            <person name="Chen J."/>
            <person name="Zhu S."/>
            <person name="Lu R."/>
            <person name="Zhang X."/>
            <person name="Li P."/>
            <person name="Qiu J."/>
            <person name="Olsen K.M."/>
            <person name="Qiu Y."/>
        </authorList>
    </citation>
    <scope>NUCLEOTIDE SEQUENCE</scope>
    <source>
        <strain evidence="2">NBL</strain>
    </source>
</reference>
<evidence type="ECO:0000313" key="2">
    <source>
        <dbReference type="EMBL" id="KAK3206854.1"/>
    </source>
</evidence>
<protein>
    <submittedName>
        <fullName evidence="2">Uncharacterized protein</fullName>
    </submittedName>
</protein>
<proteinExistence type="predicted"/>
<name>A0AAE0AAW1_9ROSI</name>
<dbReference type="EMBL" id="JANJYJ010000006">
    <property type="protein sequence ID" value="KAK3206854.1"/>
    <property type="molecule type" value="Genomic_DNA"/>
</dbReference>
<accession>A0AAE0AAW1</accession>